<dbReference type="GO" id="GO:0016780">
    <property type="term" value="F:phosphotransferase activity, for other substituted phosphate groups"/>
    <property type="evidence" value="ECO:0007669"/>
    <property type="project" value="TreeGrafter"/>
</dbReference>
<dbReference type="EMBL" id="CP073910">
    <property type="protein sequence ID" value="QUT04327.1"/>
    <property type="molecule type" value="Genomic_DNA"/>
</dbReference>
<keyword evidence="4 8" id="KW-0812">Transmembrane</keyword>
<dbReference type="AlphaFoldDB" id="A0A975K6D2"/>
<evidence type="ECO:0000256" key="2">
    <source>
        <dbReference type="ARBA" id="ARBA00006464"/>
    </source>
</evidence>
<accession>A0A975K6D2</accession>
<evidence type="ECO:0000256" key="4">
    <source>
        <dbReference type="ARBA" id="ARBA00022692"/>
    </source>
</evidence>
<keyword evidence="6 8" id="KW-0472">Membrane</keyword>
<dbReference type="PANTHER" id="PTHR30576:SF0">
    <property type="entry name" value="UNDECAPRENYL-PHOSPHATE N-ACETYLGALACTOSAMINYL 1-PHOSPHATE TRANSFERASE-RELATED"/>
    <property type="match status" value="1"/>
</dbReference>
<evidence type="ECO:0000313" key="10">
    <source>
        <dbReference type="EMBL" id="QUT04327.1"/>
    </source>
</evidence>
<dbReference type="InterPro" id="IPR003362">
    <property type="entry name" value="Bact_transf"/>
</dbReference>
<organism evidence="10 11">
    <name type="scientific">Sphingobium phenoxybenzoativorans</name>
    <dbReference type="NCBI Taxonomy" id="1592790"/>
    <lineage>
        <taxon>Bacteria</taxon>
        <taxon>Pseudomonadati</taxon>
        <taxon>Pseudomonadota</taxon>
        <taxon>Alphaproteobacteria</taxon>
        <taxon>Sphingomonadales</taxon>
        <taxon>Sphingomonadaceae</taxon>
        <taxon>Sphingobium</taxon>
    </lineage>
</organism>
<evidence type="ECO:0000256" key="7">
    <source>
        <dbReference type="ARBA" id="ARBA00023169"/>
    </source>
</evidence>
<feature type="transmembrane region" description="Helical" evidence="8">
    <location>
        <begin position="248"/>
        <end position="269"/>
    </location>
</feature>
<evidence type="ECO:0000256" key="8">
    <source>
        <dbReference type="SAM" id="Phobius"/>
    </source>
</evidence>
<keyword evidence="5 8" id="KW-1133">Transmembrane helix</keyword>
<evidence type="ECO:0000256" key="6">
    <source>
        <dbReference type="ARBA" id="ARBA00023136"/>
    </source>
</evidence>
<protein>
    <submittedName>
        <fullName evidence="10">Exopolysaccharide biosynthesis polyprenyl glycosylphosphotransferase</fullName>
    </submittedName>
</protein>
<reference evidence="10" key="1">
    <citation type="submission" date="2021-04" db="EMBL/GenBank/DDBJ databases">
        <title>Isolation of p-tert-butylphenol degrading bacteria Sphingobium phenoxybenzoativorans Tas13 from active sludge.</title>
        <authorList>
            <person name="Li Y."/>
        </authorList>
    </citation>
    <scope>NUCLEOTIDE SEQUENCE</scope>
    <source>
        <strain evidence="10">Tas13</strain>
    </source>
</reference>
<feature type="transmembrane region" description="Helical" evidence="8">
    <location>
        <begin position="71"/>
        <end position="89"/>
    </location>
</feature>
<evidence type="ECO:0000256" key="5">
    <source>
        <dbReference type="ARBA" id="ARBA00022989"/>
    </source>
</evidence>
<dbReference type="Pfam" id="PF02397">
    <property type="entry name" value="Bac_transf"/>
    <property type="match status" value="1"/>
</dbReference>
<dbReference type="PANTHER" id="PTHR30576">
    <property type="entry name" value="COLANIC BIOSYNTHESIS UDP-GLUCOSE LIPID CARRIER TRANSFERASE"/>
    <property type="match status" value="1"/>
</dbReference>
<dbReference type="InterPro" id="IPR017475">
    <property type="entry name" value="EPS_sugar_tfrase"/>
</dbReference>
<feature type="transmembrane region" description="Helical" evidence="8">
    <location>
        <begin position="35"/>
        <end position="51"/>
    </location>
</feature>
<evidence type="ECO:0000256" key="1">
    <source>
        <dbReference type="ARBA" id="ARBA00004141"/>
    </source>
</evidence>
<keyword evidence="7" id="KW-0270">Exopolysaccharide synthesis</keyword>
<dbReference type="NCBIfam" id="TIGR03025">
    <property type="entry name" value="EPS_sugtrans"/>
    <property type="match status" value="1"/>
</dbReference>
<feature type="domain" description="Bacterial sugar transferase" evidence="9">
    <location>
        <begin position="243"/>
        <end position="431"/>
    </location>
</feature>
<dbReference type="GO" id="GO:0000271">
    <property type="term" value="P:polysaccharide biosynthetic process"/>
    <property type="evidence" value="ECO:0007669"/>
    <property type="project" value="UniProtKB-KW"/>
</dbReference>
<name>A0A975K6D2_9SPHN</name>
<evidence type="ECO:0000313" key="11">
    <source>
        <dbReference type="Proteomes" id="UP000681425"/>
    </source>
</evidence>
<feature type="transmembrane region" description="Helical" evidence="8">
    <location>
        <begin position="7"/>
        <end position="29"/>
    </location>
</feature>
<comment type="subcellular location">
    <subcellularLocation>
        <location evidence="1">Membrane</location>
        <topology evidence="1">Multi-pass membrane protein</topology>
    </subcellularLocation>
</comment>
<dbReference type="Proteomes" id="UP000681425">
    <property type="component" value="Chromosome"/>
</dbReference>
<dbReference type="Pfam" id="PF13727">
    <property type="entry name" value="CoA_binding_3"/>
    <property type="match status" value="1"/>
</dbReference>
<evidence type="ECO:0000256" key="3">
    <source>
        <dbReference type="ARBA" id="ARBA00022679"/>
    </source>
</evidence>
<dbReference type="RefSeq" id="WP_212608157.1">
    <property type="nucleotide sequence ID" value="NZ_CP073910.1"/>
</dbReference>
<feature type="transmembrane region" description="Helical" evidence="8">
    <location>
        <begin position="95"/>
        <end position="118"/>
    </location>
</feature>
<proteinExistence type="inferred from homology"/>
<sequence>MALRFALLASEIAAIILTFGVAAFMRHGLAGLDQWLTVMSVTLPVYLGTALNSKAYDLESIRDFRTSAKRAIMAFLFTIGTVTLMVFFLKVSSDFSRLVFGMGTVMCVPILLGLRLFYIRLTRRVMGTNPFSELIIRDGVALPEHYDAMVIDAAAHNLQPSTRDPVNIQRLGNFVHNIDRVVVACPPERRVQWAFVLKALDIDAELCVPELDELGAVSMCQLGNSSTMVVSAGPMGLRSRLMKRGFDVALVLTVLPFLAIPMALVALAIKLESPGPVLFRQVRIGRGNRPFHILKFRSMRVELCDAQGNRSAGRDDDRITRVGNFIRKTSIDELPQILNVLIGNMSIVGPRPHAVGSRAENLLFWDIDDRYFHRHAVKPGLTGLAQIRGFRGATEVREDLSNRLQADLEYRANWSLLNDIMIILATFRVLVHRNAF</sequence>
<keyword evidence="11" id="KW-1185">Reference proteome</keyword>
<keyword evidence="3" id="KW-0808">Transferase</keyword>
<comment type="similarity">
    <text evidence="2">Belongs to the bacterial sugar transferase family.</text>
</comment>
<dbReference type="GO" id="GO:0016020">
    <property type="term" value="C:membrane"/>
    <property type="evidence" value="ECO:0007669"/>
    <property type="project" value="UniProtKB-SubCell"/>
</dbReference>
<gene>
    <name evidence="10" type="ORF">KFK14_14715</name>
</gene>
<dbReference type="KEGG" id="spph:KFK14_14715"/>
<evidence type="ECO:0000259" key="9">
    <source>
        <dbReference type="Pfam" id="PF02397"/>
    </source>
</evidence>